<evidence type="ECO:0000256" key="1">
    <source>
        <dbReference type="SAM" id="SignalP"/>
    </source>
</evidence>
<evidence type="ECO:0000259" key="2">
    <source>
        <dbReference type="Pfam" id="PF14522"/>
    </source>
</evidence>
<feature type="signal peptide" evidence="1">
    <location>
        <begin position="1"/>
        <end position="20"/>
    </location>
</feature>
<comment type="caution">
    <text evidence="3">The sequence shown here is derived from an EMBL/GenBank/DDBJ whole genome shotgun (WGS) entry which is preliminary data.</text>
</comment>
<dbReference type="Proteomes" id="UP001594351">
    <property type="component" value="Unassembled WGS sequence"/>
</dbReference>
<name>A0ABV6Z114_UNCC1</name>
<dbReference type="Gene3D" id="3.90.10.10">
    <property type="entry name" value="Cytochrome C3"/>
    <property type="match status" value="2"/>
</dbReference>
<sequence>MKHICLIALPLLIFSITGMGNTGFGAEVKKETFTIVLGQDSPVRKKNPAVLFNHDLHTTKLSGDCSKCHYSSTSTKKVCLLTRGAEKRTKQLYQQSYHDLCSPCHEQVTVTTPEQPQNCQFCHNEDKLELNRKIKAFFRHGDHKDLMLSQKGCLHCHIREDGKKLRKIIVCAACHEKESRKEATYQRRTHMFCLGCHFEGPDINQLTCGYCHNITPDAIFPKLELVQEK</sequence>
<dbReference type="InterPro" id="IPR029467">
    <property type="entry name" value="Cyt_c7-like"/>
</dbReference>
<dbReference type="Pfam" id="PF14522">
    <property type="entry name" value="Cytochrome_C7"/>
    <property type="match status" value="1"/>
</dbReference>
<evidence type="ECO:0000313" key="3">
    <source>
        <dbReference type="EMBL" id="MFC1852146.1"/>
    </source>
</evidence>
<keyword evidence="1" id="KW-0732">Signal</keyword>
<reference evidence="3 4" key="1">
    <citation type="submission" date="2024-09" db="EMBL/GenBank/DDBJ databases">
        <title>Laminarin stimulates single cell rates of sulfate reduction while oxygen inhibits transcriptomic activity in coastal marine sediment.</title>
        <authorList>
            <person name="Lindsay M."/>
            <person name="Orcutt B."/>
            <person name="Emerson D."/>
            <person name="Stepanauskas R."/>
            <person name="D'Angelo T."/>
        </authorList>
    </citation>
    <scope>NUCLEOTIDE SEQUENCE [LARGE SCALE GENOMIC DNA]</scope>
    <source>
        <strain evidence="3">SAG AM-311-K15</strain>
    </source>
</reference>
<accession>A0ABV6Z114</accession>
<dbReference type="EMBL" id="JBHPBY010000272">
    <property type="protein sequence ID" value="MFC1852146.1"/>
    <property type="molecule type" value="Genomic_DNA"/>
</dbReference>
<dbReference type="SUPFAM" id="SSF48695">
    <property type="entry name" value="Multiheme cytochromes"/>
    <property type="match status" value="1"/>
</dbReference>
<keyword evidence="4" id="KW-1185">Reference proteome</keyword>
<dbReference type="CDD" id="cd08168">
    <property type="entry name" value="Cytochrom_C3"/>
    <property type="match status" value="1"/>
</dbReference>
<protein>
    <submittedName>
        <fullName evidence="3">Cytochrome c3 family protein</fullName>
    </submittedName>
</protein>
<gene>
    <name evidence="3" type="ORF">ACFL27_18280</name>
</gene>
<organism evidence="3 4">
    <name type="scientific">candidate division CSSED10-310 bacterium</name>
    <dbReference type="NCBI Taxonomy" id="2855610"/>
    <lineage>
        <taxon>Bacteria</taxon>
        <taxon>Bacteria division CSSED10-310</taxon>
    </lineage>
</organism>
<proteinExistence type="predicted"/>
<feature type="domain" description="Cytochrome c7-like" evidence="2">
    <location>
        <begin position="50"/>
        <end position="124"/>
    </location>
</feature>
<evidence type="ECO:0000313" key="4">
    <source>
        <dbReference type="Proteomes" id="UP001594351"/>
    </source>
</evidence>
<dbReference type="InterPro" id="IPR036280">
    <property type="entry name" value="Multihaem_cyt_sf"/>
</dbReference>
<feature type="chain" id="PRO_5046594727" evidence="1">
    <location>
        <begin position="21"/>
        <end position="229"/>
    </location>
</feature>